<dbReference type="EC" id="3.2.1.23" evidence="6 12"/>
<dbReference type="Pfam" id="PF00703">
    <property type="entry name" value="Glyco_hydro_2"/>
    <property type="match status" value="1"/>
</dbReference>
<dbReference type="SUPFAM" id="SSF49303">
    <property type="entry name" value="beta-Galactosidase/glucuronidase domain"/>
    <property type="match status" value="2"/>
</dbReference>
<dbReference type="AlphaFoldDB" id="A0A3D9L4B5"/>
<comment type="caution">
    <text evidence="15">The sequence shown here is derived from an EMBL/GenBank/DDBJ whole genome shotgun (WGS) entry which is preliminary data.</text>
</comment>
<feature type="domain" description="Beta galactosidase small chain/" evidence="14">
    <location>
        <begin position="754"/>
        <end position="1038"/>
    </location>
</feature>
<comment type="cofactor">
    <cofactor evidence="2">
        <name>Ca(2+)</name>
        <dbReference type="ChEBI" id="CHEBI:29108"/>
    </cofactor>
</comment>
<dbReference type="GO" id="GO:0030246">
    <property type="term" value="F:carbohydrate binding"/>
    <property type="evidence" value="ECO:0007669"/>
    <property type="project" value="InterPro"/>
</dbReference>
<dbReference type="Pfam" id="PF02837">
    <property type="entry name" value="Glyco_hydro_2_N"/>
    <property type="match status" value="1"/>
</dbReference>
<evidence type="ECO:0000256" key="2">
    <source>
        <dbReference type="ARBA" id="ARBA00001913"/>
    </source>
</evidence>
<evidence type="ECO:0000256" key="9">
    <source>
        <dbReference type="ARBA" id="ARBA00022837"/>
    </source>
</evidence>
<accession>A0A3D9L4B5</accession>
<dbReference type="SUPFAM" id="SSF74650">
    <property type="entry name" value="Galactose mutarotase-like"/>
    <property type="match status" value="1"/>
</dbReference>
<dbReference type="GO" id="GO:0009341">
    <property type="term" value="C:beta-galactosidase complex"/>
    <property type="evidence" value="ECO:0007669"/>
    <property type="project" value="InterPro"/>
</dbReference>
<comment type="similarity">
    <text evidence="4 12">Belongs to the glycosyl hydrolase 2 family.</text>
</comment>
<dbReference type="PANTHER" id="PTHR46323">
    <property type="entry name" value="BETA-GALACTOSIDASE"/>
    <property type="match status" value="1"/>
</dbReference>
<dbReference type="GO" id="GO:0004565">
    <property type="term" value="F:beta-galactosidase activity"/>
    <property type="evidence" value="ECO:0007669"/>
    <property type="project" value="UniProtKB-EC"/>
</dbReference>
<dbReference type="OrthoDB" id="857501at2"/>
<dbReference type="Pfam" id="PF02929">
    <property type="entry name" value="Bgal_small_N"/>
    <property type="match status" value="1"/>
</dbReference>
<protein>
    <recommendedName>
        <fullName evidence="7 12">Beta-galactosidase</fullName>
        <ecNumber evidence="6 12">3.2.1.23</ecNumber>
    </recommendedName>
    <alternativeName>
        <fullName evidence="11 12">Lactase</fullName>
    </alternativeName>
</protein>
<evidence type="ECO:0000259" key="14">
    <source>
        <dbReference type="SMART" id="SM01038"/>
    </source>
</evidence>
<comment type="cofactor">
    <cofactor evidence="3">
        <name>Na(+)</name>
        <dbReference type="ChEBI" id="CHEBI:29101"/>
    </cofactor>
</comment>
<dbReference type="Gene3D" id="2.60.120.260">
    <property type="entry name" value="Galactose-binding domain-like"/>
    <property type="match status" value="1"/>
</dbReference>
<dbReference type="InterPro" id="IPR006102">
    <property type="entry name" value="Ig-like_GH2"/>
</dbReference>
<dbReference type="PROSITE" id="PS00719">
    <property type="entry name" value="GLYCOSYL_HYDROL_F2_1"/>
    <property type="match status" value="1"/>
</dbReference>
<dbReference type="InterPro" id="IPR011013">
    <property type="entry name" value="Gal_mutarotase_sf_dom"/>
</dbReference>
<dbReference type="Gene3D" id="3.20.20.80">
    <property type="entry name" value="Glycosidases"/>
    <property type="match status" value="1"/>
</dbReference>
<dbReference type="Gene3D" id="2.60.40.10">
    <property type="entry name" value="Immunoglobulins"/>
    <property type="match status" value="2"/>
</dbReference>
<keyword evidence="10 12" id="KW-0326">Glycosidase</keyword>
<dbReference type="InterPro" id="IPR036156">
    <property type="entry name" value="Beta-gal/glucu_dom_sf"/>
</dbReference>
<dbReference type="SUPFAM" id="SSF51445">
    <property type="entry name" value="(Trans)glycosidases"/>
    <property type="match status" value="1"/>
</dbReference>
<dbReference type="InterPro" id="IPR008979">
    <property type="entry name" value="Galactose-bd-like_sf"/>
</dbReference>
<dbReference type="InterPro" id="IPR023230">
    <property type="entry name" value="Glyco_hydro_2_CS"/>
</dbReference>
<evidence type="ECO:0000256" key="13">
    <source>
        <dbReference type="SAM" id="SignalP"/>
    </source>
</evidence>
<proteinExistence type="inferred from homology"/>
<evidence type="ECO:0000256" key="3">
    <source>
        <dbReference type="ARBA" id="ARBA00001959"/>
    </source>
</evidence>
<evidence type="ECO:0000256" key="7">
    <source>
        <dbReference type="ARBA" id="ARBA00013303"/>
    </source>
</evidence>
<evidence type="ECO:0000256" key="8">
    <source>
        <dbReference type="ARBA" id="ARBA00022801"/>
    </source>
</evidence>
<dbReference type="InterPro" id="IPR006103">
    <property type="entry name" value="Glyco_hydro_2_cat"/>
</dbReference>
<dbReference type="InterPro" id="IPR017853">
    <property type="entry name" value="GH"/>
</dbReference>
<dbReference type="Pfam" id="PF02836">
    <property type="entry name" value="Glyco_hydro_2_C"/>
    <property type="match status" value="1"/>
</dbReference>
<keyword evidence="9" id="KW-0106">Calcium</keyword>
<dbReference type="InterPro" id="IPR050347">
    <property type="entry name" value="Bact_Beta-galactosidase"/>
</dbReference>
<dbReference type="InterPro" id="IPR006101">
    <property type="entry name" value="Glyco_hydro_2"/>
</dbReference>
<dbReference type="InterPro" id="IPR014718">
    <property type="entry name" value="GH-type_carb-bd"/>
</dbReference>
<dbReference type="InterPro" id="IPR006104">
    <property type="entry name" value="Glyco_hydro_2_N"/>
</dbReference>
<evidence type="ECO:0000256" key="4">
    <source>
        <dbReference type="ARBA" id="ARBA00007401"/>
    </source>
</evidence>
<dbReference type="EMBL" id="QREG01000005">
    <property type="protein sequence ID" value="REE00453.1"/>
    <property type="molecule type" value="Genomic_DNA"/>
</dbReference>
<keyword evidence="16" id="KW-1185">Reference proteome</keyword>
<dbReference type="PANTHER" id="PTHR46323:SF2">
    <property type="entry name" value="BETA-GALACTOSIDASE"/>
    <property type="match status" value="1"/>
</dbReference>
<reference evidence="15 16" key="1">
    <citation type="submission" date="2018-07" db="EMBL/GenBank/DDBJ databases">
        <title>Genomic Encyclopedia of Type Strains, Phase IV (KMG-IV): sequencing the most valuable type-strain genomes for metagenomic binning, comparative biology and taxonomic classification.</title>
        <authorList>
            <person name="Goeker M."/>
        </authorList>
    </citation>
    <scope>NUCLEOTIDE SEQUENCE [LARGE SCALE GENOMIC DNA]</scope>
    <source>
        <strain evidence="15 16">DSM 4134</strain>
    </source>
</reference>
<dbReference type="PROSITE" id="PS00608">
    <property type="entry name" value="GLYCOSYL_HYDROL_F2_2"/>
    <property type="match status" value="1"/>
</dbReference>
<feature type="chain" id="PRO_5017799739" description="Beta-galactosidase" evidence="13">
    <location>
        <begin position="20"/>
        <end position="1041"/>
    </location>
</feature>
<dbReference type="PRINTS" id="PR00132">
    <property type="entry name" value="GLHYDRLASE2"/>
</dbReference>
<gene>
    <name evidence="15" type="ORF">C7460_10574</name>
</gene>
<keyword evidence="8 12" id="KW-0378">Hydrolase</keyword>
<evidence type="ECO:0000256" key="12">
    <source>
        <dbReference type="RuleBase" id="RU361154"/>
    </source>
</evidence>
<dbReference type="SUPFAM" id="SSF49785">
    <property type="entry name" value="Galactose-binding domain-like"/>
    <property type="match status" value="1"/>
</dbReference>
<dbReference type="Proteomes" id="UP000256779">
    <property type="component" value="Unassembled WGS sequence"/>
</dbReference>
<dbReference type="InterPro" id="IPR004199">
    <property type="entry name" value="B-gal_small/dom_5"/>
</dbReference>
<feature type="signal peptide" evidence="13">
    <location>
        <begin position="1"/>
        <end position="19"/>
    </location>
</feature>
<dbReference type="Gene3D" id="2.70.98.10">
    <property type="match status" value="1"/>
</dbReference>
<dbReference type="InterPro" id="IPR013783">
    <property type="entry name" value="Ig-like_fold"/>
</dbReference>
<evidence type="ECO:0000256" key="10">
    <source>
        <dbReference type="ARBA" id="ARBA00023295"/>
    </source>
</evidence>
<dbReference type="FunFam" id="3.20.20.80:FF:000018">
    <property type="entry name" value="Beta-galactosidase"/>
    <property type="match status" value="1"/>
</dbReference>
<organism evidence="15 16">
    <name type="scientific">Marinoscillum furvescens DSM 4134</name>
    <dbReference type="NCBI Taxonomy" id="1122208"/>
    <lineage>
        <taxon>Bacteria</taxon>
        <taxon>Pseudomonadati</taxon>
        <taxon>Bacteroidota</taxon>
        <taxon>Cytophagia</taxon>
        <taxon>Cytophagales</taxon>
        <taxon>Reichenbachiellaceae</taxon>
        <taxon>Marinoscillum</taxon>
    </lineage>
</organism>
<comment type="subunit">
    <text evidence="5">Monomer.</text>
</comment>
<name>A0A3D9L4B5_MARFU</name>
<dbReference type="RefSeq" id="WP_115867455.1">
    <property type="nucleotide sequence ID" value="NZ_QREG01000005.1"/>
</dbReference>
<evidence type="ECO:0000256" key="6">
    <source>
        <dbReference type="ARBA" id="ARBA00012756"/>
    </source>
</evidence>
<dbReference type="GO" id="GO:0005990">
    <property type="term" value="P:lactose catabolic process"/>
    <property type="evidence" value="ECO:0007669"/>
    <property type="project" value="TreeGrafter"/>
</dbReference>
<comment type="catalytic activity">
    <reaction evidence="1 12">
        <text>Hydrolysis of terminal non-reducing beta-D-galactose residues in beta-D-galactosides.</text>
        <dbReference type="EC" id="3.2.1.23"/>
    </reaction>
</comment>
<keyword evidence="13" id="KW-0732">Signal</keyword>
<evidence type="ECO:0000313" key="15">
    <source>
        <dbReference type="EMBL" id="REE00453.1"/>
    </source>
</evidence>
<sequence length="1041" mass="117839">MKSLLSISVGLLCSLVCMAQQLPWQDPEVFAINKLEPHTYFYHYANAAEANASWQQSANYFSLNGTWKFNWEKTPEQRPKDFYQPDFNVSSWGTIEVPGNWELQGYGIPIYTNVTYPFPKNPPFVDSDYNPVGSYKRTFELPESWDGKEVYLHIGAARSALYVWVNGEQVGYSEGSKLPAEFDLTDYLQAGTNDIAIEMYRWSDASYIEDQDFWRLSGFDRDVYLYATDEVALWDFKVISGLDATYEDGEFALNLTAWNKSDSDSKLNAQVVLKDAEEVLVDENVSIEVPAEDQAEGMVTALIKEVKKWSAEQPNLYTLEIAVKDASGNVQDFITTQVGFREVEIKDAQLLVNGVPIYLKGANLHDHDPEKGHVVSEELTELDMRIMKQHNLNAIRTSHYPKDSHFYDLADKYGFYVIDEANIETHGMGTTNQGKFDTVPHPAYREDWKAAHIDRTRRMYERDKNHPSIIIWSLGNEAGNGENFKATYRWLKDHDATRLVQYEGATKDWNTDIIAPMYARLEHMREYAASNPTKPYIQCEYAHAMGNSVGNLQDYWDLMEQYPFFQGGFIWDWVDQGLEAKTANGETYWAYGGDLGGQDLQNDANFCINGLVFPDRKIHPALLEVKKVYQYVKFKAYEKGKLTIYNGYDFTNLSAFAFEWALLENGEVVLDGALDRLDVAPHAEADVQLPIPALSDQKEYILQVKARTISAAPLVPKGHDVAREEFVLTAYNFPKELGTQKGKLTVTEDTQALIVSSEEVTVSFDQKSGYLEKLDYGFGNVLISPLKPNFWRAPTDNDYGFGMQWKRKVWKQASENQQLVSIKATAADKPASGKVKNTNVLVKVVYELPDVSGDMAMTYEISPEGKILVTADLISLGDDLPGMPRFGVNFSVKEAYNQVKWYGRGPHENYQDRNTGSFLGVYQATAADLYHPYVRPQENGYRTDTRWVTVTNQQGLGIRFTAVNEALGFSALHNTISDFDAGAKKAQRHTTDVKPRALVNLNLDKAQMGVGGDTSWGAQPHPQYQIPAEPSSYQFLMMPKN</sequence>
<dbReference type="InterPro" id="IPR023232">
    <property type="entry name" value="Glyco_hydro_2_AS"/>
</dbReference>
<evidence type="ECO:0000256" key="5">
    <source>
        <dbReference type="ARBA" id="ARBA00011245"/>
    </source>
</evidence>
<evidence type="ECO:0000256" key="1">
    <source>
        <dbReference type="ARBA" id="ARBA00001412"/>
    </source>
</evidence>
<dbReference type="SMART" id="SM01038">
    <property type="entry name" value="Bgal_small_N"/>
    <property type="match status" value="1"/>
</dbReference>
<dbReference type="Pfam" id="PF16353">
    <property type="entry name" value="LacZ_4"/>
    <property type="match status" value="1"/>
</dbReference>
<evidence type="ECO:0000313" key="16">
    <source>
        <dbReference type="Proteomes" id="UP000256779"/>
    </source>
</evidence>
<dbReference type="InterPro" id="IPR032312">
    <property type="entry name" value="LacZ_4"/>
</dbReference>
<evidence type="ECO:0000256" key="11">
    <source>
        <dbReference type="ARBA" id="ARBA00032230"/>
    </source>
</evidence>